<dbReference type="EMBL" id="JACGCI010000014">
    <property type="protein sequence ID" value="KAF6759722.1"/>
    <property type="molecule type" value="Genomic_DNA"/>
</dbReference>
<dbReference type="OrthoDB" id="3365698at2759"/>
<reference evidence="2 3" key="1">
    <citation type="submission" date="2020-07" db="EMBL/GenBank/DDBJ databases">
        <title>Comparative genomics of pyrophilous fungi reveals a link between fire events and developmental genes.</title>
        <authorList>
            <consortium name="DOE Joint Genome Institute"/>
            <person name="Steindorff A.S."/>
            <person name="Carver A."/>
            <person name="Calhoun S."/>
            <person name="Stillman K."/>
            <person name="Liu H."/>
            <person name="Lipzen A."/>
            <person name="Pangilinan J."/>
            <person name="Labutti K."/>
            <person name="Bruns T.D."/>
            <person name="Grigoriev I.V."/>
        </authorList>
    </citation>
    <scope>NUCLEOTIDE SEQUENCE [LARGE SCALE GENOMIC DNA]</scope>
    <source>
        <strain evidence="2 3">CBS 144469</strain>
    </source>
</reference>
<feature type="non-terminal residue" evidence="2">
    <location>
        <position position="204"/>
    </location>
</feature>
<dbReference type="SUPFAM" id="SSF52047">
    <property type="entry name" value="RNI-like"/>
    <property type="match status" value="1"/>
</dbReference>
<feature type="non-terminal residue" evidence="2">
    <location>
        <position position="1"/>
    </location>
</feature>
<keyword evidence="3" id="KW-1185">Reference proteome</keyword>
<evidence type="ECO:0000313" key="3">
    <source>
        <dbReference type="Proteomes" id="UP000521943"/>
    </source>
</evidence>
<dbReference type="InterPro" id="IPR001810">
    <property type="entry name" value="F-box_dom"/>
</dbReference>
<organism evidence="2 3">
    <name type="scientific">Ephemerocybe angulata</name>
    <dbReference type="NCBI Taxonomy" id="980116"/>
    <lineage>
        <taxon>Eukaryota</taxon>
        <taxon>Fungi</taxon>
        <taxon>Dikarya</taxon>
        <taxon>Basidiomycota</taxon>
        <taxon>Agaricomycotina</taxon>
        <taxon>Agaricomycetes</taxon>
        <taxon>Agaricomycetidae</taxon>
        <taxon>Agaricales</taxon>
        <taxon>Agaricineae</taxon>
        <taxon>Psathyrellaceae</taxon>
        <taxon>Ephemerocybe</taxon>
    </lineage>
</organism>
<dbReference type="Pfam" id="PF12937">
    <property type="entry name" value="F-box-like"/>
    <property type="match status" value="1"/>
</dbReference>
<evidence type="ECO:0000313" key="2">
    <source>
        <dbReference type="EMBL" id="KAF6759722.1"/>
    </source>
</evidence>
<dbReference type="InterPro" id="IPR036047">
    <property type="entry name" value="F-box-like_dom_sf"/>
</dbReference>
<dbReference type="AlphaFoldDB" id="A0A8H6MD67"/>
<dbReference type="InterPro" id="IPR032675">
    <property type="entry name" value="LRR_dom_sf"/>
</dbReference>
<dbReference type="Proteomes" id="UP000521943">
    <property type="component" value="Unassembled WGS sequence"/>
</dbReference>
<name>A0A8H6MD67_9AGAR</name>
<feature type="domain" description="F-box" evidence="1">
    <location>
        <begin position="1"/>
        <end position="46"/>
    </location>
</feature>
<dbReference type="SUPFAM" id="SSF81383">
    <property type="entry name" value="F-box domain"/>
    <property type="match status" value="1"/>
</dbReference>
<sequence length="204" mass="23534">LPPEILVAIFLLIPRDTGNTLWIRVTHVCRRWREVALACSRFWSELFYVPPRFMEFALARSGCAPISVHMFDDTPDEILFKVLSPDRLQKVTLSLRTEDSSVLSHFAKTFPILETVVLYGYRRWLMPNNFLSDCPHLKNLRIVYGDGLTWESLTQAVQRGTLCTLDITSDVPATEETFLECMRRMPLLQSLKLWSVLPLPPQLP</sequence>
<protein>
    <recommendedName>
        <fullName evidence="1">F-box domain-containing protein</fullName>
    </recommendedName>
</protein>
<dbReference type="Gene3D" id="3.80.10.10">
    <property type="entry name" value="Ribonuclease Inhibitor"/>
    <property type="match status" value="1"/>
</dbReference>
<comment type="caution">
    <text evidence="2">The sequence shown here is derived from an EMBL/GenBank/DDBJ whole genome shotgun (WGS) entry which is preliminary data.</text>
</comment>
<evidence type="ECO:0000259" key="1">
    <source>
        <dbReference type="PROSITE" id="PS50181"/>
    </source>
</evidence>
<dbReference type="Gene3D" id="1.20.1280.50">
    <property type="match status" value="1"/>
</dbReference>
<proteinExistence type="predicted"/>
<dbReference type="PROSITE" id="PS50181">
    <property type="entry name" value="FBOX"/>
    <property type="match status" value="1"/>
</dbReference>
<accession>A0A8H6MD67</accession>
<gene>
    <name evidence="2" type="ORF">DFP72DRAFT_787380</name>
</gene>